<accession>S0DEK8</accession>
<dbReference type="InterPro" id="IPR011032">
    <property type="entry name" value="GroES-like_sf"/>
</dbReference>
<dbReference type="SUPFAM" id="SSF50129">
    <property type="entry name" value="GroES-like"/>
    <property type="match status" value="1"/>
</dbReference>
<dbReference type="EMBL" id="HF548293">
    <property type="protein sequence ID" value="CCO21349.1"/>
    <property type="molecule type" value="Genomic_DNA"/>
</dbReference>
<evidence type="ECO:0000259" key="1">
    <source>
        <dbReference type="SMART" id="SM00829"/>
    </source>
</evidence>
<dbReference type="InterPro" id="IPR036291">
    <property type="entry name" value="NAD(P)-bd_dom_sf"/>
</dbReference>
<dbReference type="CDD" id="cd08267">
    <property type="entry name" value="MDR1"/>
    <property type="match status" value="1"/>
</dbReference>
<dbReference type="SMART" id="SM00829">
    <property type="entry name" value="PKS_ER"/>
    <property type="match status" value="1"/>
</dbReference>
<proteinExistence type="predicted"/>
<dbReference type="Gene3D" id="3.40.50.720">
    <property type="entry name" value="NAD(P)-binding Rossmann-like Domain"/>
    <property type="match status" value="1"/>
</dbReference>
<dbReference type="Pfam" id="PF13602">
    <property type="entry name" value="ADH_zinc_N_2"/>
    <property type="match status" value="1"/>
</dbReference>
<dbReference type="Pfam" id="PF08240">
    <property type="entry name" value="ADH_N"/>
    <property type="match status" value="1"/>
</dbReference>
<dbReference type="PANTHER" id="PTHR44013:SF1">
    <property type="entry name" value="ZINC-TYPE ALCOHOL DEHYDROGENASE-LIKE PROTEIN C16A3.02C"/>
    <property type="match status" value="1"/>
</dbReference>
<organism evidence="2">
    <name type="scientific">termite gut metagenome</name>
    <dbReference type="NCBI Taxonomy" id="433724"/>
    <lineage>
        <taxon>unclassified sequences</taxon>
        <taxon>metagenomes</taxon>
        <taxon>organismal metagenomes</taxon>
    </lineage>
</organism>
<reference evidence="2" key="1">
    <citation type="submission" date="2012-10" db="EMBL/GenBank/DDBJ databases">
        <authorList>
            <person name="Sandrine L."/>
        </authorList>
    </citation>
    <scope>NUCLEOTIDE SEQUENCE</scope>
</reference>
<name>S0DEK8_9ZZZZ</name>
<gene>
    <name evidence="2" type="ORF">BN138_537</name>
</gene>
<sequence>MDRQTDAAIPALPATMTAWRQHRYGGVDEVAAETVDVPRPGPGEVLLSVHATAINAGDIHLMRGEPYLVRLMFGLRRPKHAVRGMDVAGTVVALGPDVSELAVGDEVVGELPGGGLAAYVLAPVARLAVRPAIVPPSAAASLPIAAGTAWQALALAAVPEGGRILVIGASGGVGTFAVQLAAHCGLEVWALTGERSLDLVRGLGASMVFDYRGVRPGSRELPPDTFDAAIDIGGTIPLRTLRRLVRKGGRVVLVSGHGGRILGPVGRMLAAGVLSIGSSRSIRPLSAKPDPGQLRSLLDLVAAGAVRPVIEQTYRLADARSALAHVDAGHTVGKVVVLAD</sequence>
<dbReference type="InterPro" id="IPR052733">
    <property type="entry name" value="Chloroplast_QOR"/>
</dbReference>
<dbReference type="InterPro" id="IPR013154">
    <property type="entry name" value="ADH-like_N"/>
</dbReference>
<dbReference type="PANTHER" id="PTHR44013">
    <property type="entry name" value="ZINC-TYPE ALCOHOL DEHYDROGENASE-LIKE PROTEIN C16A3.02C"/>
    <property type="match status" value="1"/>
</dbReference>
<dbReference type="AlphaFoldDB" id="S0DEK8"/>
<protein>
    <submittedName>
        <fullName evidence="2">Putative zinc-containing alcohol dehydrogenase family protein</fullName>
    </submittedName>
</protein>
<dbReference type="SUPFAM" id="SSF51735">
    <property type="entry name" value="NAD(P)-binding Rossmann-fold domains"/>
    <property type="match status" value="1"/>
</dbReference>
<reference evidence="2" key="2">
    <citation type="journal article" date="2013" name="Biotechnol. Biofuels">
        <title>Mining for hemicellulases in the fungus-growing termite Pseudacanthotermes militaris using functional metagenomics.</title>
        <authorList>
            <person name="Bastien G."/>
            <person name="Arnal G."/>
            <person name="Bozonnet S."/>
            <person name="Laguerre S."/>
            <person name="Ferreira F."/>
            <person name="Faure R."/>
            <person name="Henrissat B."/>
            <person name="Lefevre F."/>
            <person name="Robe P."/>
            <person name="Bouchez O."/>
            <person name="Noirot C."/>
            <person name="Dumon C."/>
            <person name="O'Donohue M."/>
        </authorList>
    </citation>
    <scope>NUCLEOTIDE SEQUENCE</scope>
</reference>
<evidence type="ECO:0000313" key="2">
    <source>
        <dbReference type="EMBL" id="CCO21349.1"/>
    </source>
</evidence>
<dbReference type="GO" id="GO:0016491">
    <property type="term" value="F:oxidoreductase activity"/>
    <property type="evidence" value="ECO:0007669"/>
    <property type="project" value="InterPro"/>
</dbReference>
<dbReference type="Gene3D" id="3.90.180.10">
    <property type="entry name" value="Medium-chain alcohol dehydrogenases, catalytic domain"/>
    <property type="match status" value="1"/>
</dbReference>
<dbReference type="InterPro" id="IPR020843">
    <property type="entry name" value="ER"/>
</dbReference>
<feature type="domain" description="Enoyl reductase (ER)" evidence="1">
    <location>
        <begin position="25"/>
        <end position="337"/>
    </location>
</feature>